<evidence type="ECO:0000313" key="2">
    <source>
        <dbReference type="EMBL" id="GAA3595916.1"/>
    </source>
</evidence>
<proteinExistence type="predicted"/>
<evidence type="ECO:0000313" key="3">
    <source>
        <dbReference type="Proteomes" id="UP001500630"/>
    </source>
</evidence>
<protein>
    <submittedName>
        <fullName evidence="2">Uncharacterized protein</fullName>
    </submittedName>
</protein>
<reference evidence="3" key="1">
    <citation type="journal article" date="2019" name="Int. J. Syst. Evol. Microbiol.">
        <title>The Global Catalogue of Microorganisms (GCM) 10K type strain sequencing project: providing services to taxonomists for standard genome sequencing and annotation.</title>
        <authorList>
            <consortium name="The Broad Institute Genomics Platform"/>
            <consortium name="The Broad Institute Genome Sequencing Center for Infectious Disease"/>
            <person name="Wu L."/>
            <person name="Ma J."/>
        </authorList>
    </citation>
    <scope>NUCLEOTIDE SEQUENCE [LARGE SCALE GENOMIC DNA]</scope>
    <source>
        <strain evidence="3">JCM 17326</strain>
    </source>
</reference>
<evidence type="ECO:0000256" key="1">
    <source>
        <dbReference type="SAM" id="Coils"/>
    </source>
</evidence>
<feature type="coiled-coil region" evidence="1">
    <location>
        <begin position="11"/>
        <end position="38"/>
    </location>
</feature>
<accession>A0ABP6Z385</accession>
<dbReference type="RefSeq" id="WP_345572500.1">
    <property type="nucleotide sequence ID" value="NZ_BAABDQ010000030.1"/>
</dbReference>
<comment type="caution">
    <text evidence="2">The sequence shown here is derived from an EMBL/GenBank/DDBJ whole genome shotgun (WGS) entry which is preliminary data.</text>
</comment>
<keyword evidence="3" id="KW-1185">Reference proteome</keyword>
<dbReference type="EMBL" id="BAABDQ010000030">
    <property type="protein sequence ID" value="GAA3595916.1"/>
    <property type="molecule type" value="Genomic_DNA"/>
</dbReference>
<name>A0ABP6Z385_9ACTN</name>
<organism evidence="2 3">
    <name type="scientific">Nonomuraea rosea</name>
    <dbReference type="NCBI Taxonomy" id="638574"/>
    <lineage>
        <taxon>Bacteria</taxon>
        <taxon>Bacillati</taxon>
        <taxon>Actinomycetota</taxon>
        <taxon>Actinomycetes</taxon>
        <taxon>Streptosporangiales</taxon>
        <taxon>Streptosporangiaceae</taxon>
        <taxon>Nonomuraea</taxon>
    </lineage>
</organism>
<gene>
    <name evidence="2" type="ORF">GCM10022419_094000</name>
</gene>
<sequence>MARANMYEDTMVRYDAMIDLLRENLEQARKTNELLGELIASINKSAS</sequence>
<dbReference type="Proteomes" id="UP001500630">
    <property type="component" value="Unassembled WGS sequence"/>
</dbReference>
<keyword evidence="1" id="KW-0175">Coiled coil</keyword>